<proteinExistence type="predicted"/>
<protein>
    <submittedName>
        <fullName evidence="1">Uncharacterized protein</fullName>
    </submittedName>
</protein>
<organism evidence="1 2">
    <name type="scientific">Ecytonucleospora hepatopenaei</name>
    <dbReference type="NCBI Taxonomy" id="646526"/>
    <lineage>
        <taxon>Eukaryota</taxon>
        <taxon>Fungi</taxon>
        <taxon>Fungi incertae sedis</taxon>
        <taxon>Microsporidia</taxon>
        <taxon>Enterocytozoonidae</taxon>
        <taxon>Ecytonucleospora</taxon>
    </lineage>
</organism>
<keyword evidence="2" id="KW-1185">Reference proteome</keyword>
<accession>A0A1W0E647</accession>
<comment type="caution">
    <text evidence="1">The sequence shown here is derived from an EMBL/GenBank/DDBJ whole genome shotgun (WGS) entry which is preliminary data.</text>
</comment>
<dbReference type="AlphaFoldDB" id="A0A1W0E647"/>
<gene>
    <name evidence="1" type="ORF">EHP00_775</name>
</gene>
<dbReference type="VEuPathDB" id="MicrosporidiaDB:EHP00_775"/>
<name>A0A1W0E647_9MICR</name>
<evidence type="ECO:0000313" key="1">
    <source>
        <dbReference type="EMBL" id="OQS54688.1"/>
    </source>
</evidence>
<dbReference type="Proteomes" id="UP000192758">
    <property type="component" value="Unassembled WGS sequence"/>
</dbReference>
<dbReference type="EMBL" id="MNPJ01000018">
    <property type="protein sequence ID" value="OQS54688.1"/>
    <property type="molecule type" value="Genomic_DNA"/>
</dbReference>
<sequence length="97" mass="11214">MTEINISSDKIIGDSTSSCYTKNVTNSIIKYNDMFMNKFKNIMDGIFLRETNTEENEKQENKNLFVSKKLTNFIKNNEDKIIVSIAAILIIRDKVKN</sequence>
<evidence type="ECO:0000313" key="2">
    <source>
        <dbReference type="Proteomes" id="UP000192758"/>
    </source>
</evidence>
<reference evidence="1 2" key="1">
    <citation type="journal article" date="2017" name="Environ. Microbiol.">
        <title>Decay of the glycolytic pathway and adaptation to intranuclear parasitism within Enterocytozoonidae microsporidia.</title>
        <authorList>
            <person name="Wiredu Boakye D."/>
            <person name="Jaroenlak P."/>
            <person name="Prachumwat A."/>
            <person name="Williams T.A."/>
            <person name="Bateman K.S."/>
            <person name="Itsathitphaisarn O."/>
            <person name="Sritunyalucksana K."/>
            <person name="Paszkiewicz K.H."/>
            <person name="Moore K.A."/>
            <person name="Stentiford G.D."/>
            <person name="Williams B.A."/>
        </authorList>
    </citation>
    <scope>NUCLEOTIDE SEQUENCE [LARGE SCALE GENOMIC DNA]</scope>
    <source>
        <strain evidence="1 2">TH1</strain>
    </source>
</reference>